<comment type="caution">
    <text evidence="3">The sequence shown here is derived from an EMBL/GenBank/DDBJ whole genome shotgun (WGS) entry which is preliminary data.</text>
</comment>
<dbReference type="PIRSF" id="PIRSF018077">
    <property type="entry name" value="UCP018077"/>
    <property type="match status" value="1"/>
</dbReference>
<dbReference type="PANTHER" id="PTHR42307">
    <property type="entry name" value="PUP DEAMIDASE/DEPUPYLASE"/>
    <property type="match status" value="1"/>
</dbReference>
<dbReference type="NCBIfam" id="TIGR03688">
    <property type="entry name" value="depupylase_Dop"/>
    <property type="match status" value="1"/>
</dbReference>
<evidence type="ECO:0000256" key="2">
    <source>
        <dbReference type="PIRSR" id="PIRSR018077-1"/>
    </source>
</evidence>
<proteinExistence type="inferred from homology"/>
<dbReference type="AlphaFoldDB" id="A0A2W5ICV2"/>
<reference evidence="3 4" key="1">
    <citation type="submission" date="2017-08" db="EMBL/GenBank/DDBJ databases">
        <title>Infants hospitalized years apart are colonized by the same room-sourced microbial strains.</title>
        <authorList>
            <person name="Brooks B."/>
            <person name="Olm M.R."/>
            <person name="Firek B.A."/>
            <person name="Baker R."/>
            <person name="Thomas B.C."/>
            <person name="Morowitz M.J."/>
            <person name="Banfield J.F."/>
        </authorList>
    </citation>
    <scope>NUCLEOTIDE SEQUENCE [LARGE SCALE GENOMIC DNA]</scope>
    <source>
        <strain evidence="3">S2_006_000_R1_57</strain>
    </source>
</reference>
<dbReference type="InterPro" id="IPR004347">
    <property type="entry name" value="Pup_ligase/deamidase"/>
</dbReference>
<dbReference type="Pfam" id="PF03136">
    <property type="entry name" value="Pup_ligase"/>
    <property type="match status" value="1"/>
</dbReference>
<gene>
    <name evidence="3" type="ORF">DI579_02145</name>
</gene>
<name>A0A2W5ICV2_9ACTN</name>
<dbReference type="GO" id="GO:0008233">
    <property type="term" value="F:peptidase activity"/>
    <property type="evidence" value="ECO:0007669"/>
    <property type="project" value="InterPro"/>
</dbReference>
<dbReference type="RefSeq" id="WP_304161434.1">
    <property type="nucleotide sequence ID" value="NZ_CAKZIO010000003.1"/>
</dbReference>
<comment type="similarity">
    <text evidence="1">Belongs to the Pup ligase/Pup deamidase family. Pup deamidase subfamily.</text>
</comment>
<dbReference type="PANTHER" id="PTHR42307:SF2">
    <property type="entry name" value="PUP DEAMIDASE_DEPUPYLASE"/>
    <property type="match status" value="1"/>
</dbReference>
<sequence length="545" mass="59874">MSGLVFLGSEANESLTFDYFHNPQTVGKNARSLGTEVEFGIITPCDPRLSPISSSTDIVLAYAHSLGMAADTRTRWDFSPEHPLRDARGYDLGRARPSHSVNPNAPGLANLILPNGGRFYVDHAHPEFSTPEVTDPLEVVLWDKAGERIAYNATQALASLPNSYPVVLYKNNVDGKGASYGCHENYLVQRSLDFETLAQHLIPFFVTRCIYTGAGRVGIGTASQIPGFQISQRADYIETDISLETTLNRGIINTRDEPHADEQKWRRLHVIVGNANMAEVATYLKVGLTMLVIIAIENGVDFSDLALADPVQAIKSVSRDLTLRTPLTLAGGGAMTAMDIQEQYRQRVLTYFYGDQAPTSTTVVKHSSCFSMERTADLMAWWEKVLADLRTDPLSTASYLDWTAKLSLLTQLRERYHCGWEDPRLSAFDFSYSDIRPAGIYNTLVAKGRMSRLVEESAVQHAISQPPCSTRAWLRGTLVQKFGSAIMAASWDSLSVVEPDGTIFTLHIGDPLAVGAANCAPIVDNESNPGTILHRVSQEIMEGAS</sequence>
<evidence type="ECO:0000313" key="4">
    <source>
        <dbReference type="Proteomes" id="UP000248606"/>
    </source>
</evidence>
<dbReference type="GO" id="GO:0005524">
    <property type="term" value="F:ATP binding"/>
    <property type="evidence" value="ECO:0007669"/>
    <property type="project" value="TreeGrafter"/>
</dbReference>
<dbReference type="GO" id="GO:0016811">
    <property type="term" value="F:hydrolase activity, acting on carbon-nitrogen (but not peptide) bonds, in linear amides"/>
    <property type="evidence" value="ECO:0007669"/>
    <property type="project" value="InterPro"/>
</dbReference>
<evidence type="ECO:0000313" key="3">
    <source>
        <dbReference type="EMBL" id="PZP89975.1"/>
    </source>
</evidence>
<evidence type="ECO:0000256" key="1">
    <source>
        <dbReference type="ARBA" id="ARBA00009114"/>
    </source>
</evidence>
<feature type="active site" description="Proton acceptor" evidence="2">
    <location>
        <position position="122"/>
    </location>
</feature>
<dbReference type="GO" id="GO:0000502">
    <property type="term" value="C:proteasome complex"/>
    <property type="evidence" value="ECO:0007669"/>
    <property type="project" value="UniProtKB-KW"/>
</dbReference>
<organism evidence="3 4">
    <name type="scientific">Lawsonella clevelandensis</name>
    <dbReference type="NCBI Taxonomy" id="1528099"/>
    <lineage>
        <taxon>Bacteria</taxon>
        <taxon>Bacillati</taxon>
        <taxon>Actinomycetota</taxon>
        <taxon>Actinomycetes</taxon>
        <taxon>Mycobacteriales</taxon>
        <taxon>Lawsonellaceae</taxon>
        <taxon>Lawsonella</taxon>
    </lineage>
</organism>
<dbReference type="GO" id="GO:0010498">
    <property type="term" value="P:proteasomal protein catabolic process"/>
    <property type="evidence" value="ECO:0007669"/>
    <property type="project" value="InterPro"/>
</dbReference>
<dbReference type="Proteomes" id="UP000248606">
    <property type="component" value="Unassembled WGS sequence"/>
</dbReference>
<keyword evidence="3" id="KW-0647">Proteasome</keyword>
<protein>
    <submittedName>
        <fullName evidence="3">Proteasome accessory factor PafA2</fullName>
    </submittedName>
</protein>
<dbReference type="GO" id="GO:0070490">
    <property type="term" value="P:protein pupylation"/>
    <property type="evidence" value="ECO:0007669"/>
    <property type="project" value="TreeGrafter"/>
</dbReference>
<dbReference type="InterPro" id="IPR022366">
    <property type="entry name" value="Pup_deamidase"/>
</dbReference>
<dbReference type="GO" id="GO:0019941">
    <property type="term" value="P:modification-dependent protein catabolic process"/>
    <property type="evidence" value="ECO:0007669"/>
    <property type="project" value="InterPro"/>
</dbReference>
<accession>A0A2W5ICV2</accession>
<dbReference type="EMBL" id="QFOZ01000001">
    <property type="protein sequence ID" value="PZP89975.1"/>
    <property type="molecule type" value="Genomic_DNA"/>
</dbReference>